<dbReference type="OrthoDB" id="5853397at2759"/>
<keyword evidence="10" id="KW-1185">Reference proteome</keyword>
<keyword evidence="9" id="KW-0255">Endonuclease</keyword>
<keyword evidence="6" id="KW-0539">Nucleus</keyword>
<feature type="compositionally biased region" description="Basic and acidic residues" evidence="7">
    <location>
        <begin position="17"/>
        <end position="36"/>
    </location>
</feature>
<dbReference type="EMBL" id="JANBUO010000038">
    <property type="protein sequence ID" value="KAJ2808573.1"/>
    <property type="molecule type" value="Genomic_DNA"/>
</dbReference>
<comment type="subcellular location">
    <subcellularLocation>
        <location evidence="6">Nucleus</location>
    </subcellularLocation>
</comment>
<dbReference type="InterPro" id="IPR039039">
    <property type="entry name" value="RAI1-like_fam"/>
</dbReference>
<evidence type="ECO:0000313" key="10">
    <source>
        <dbReference type="Proteomes" id="UP001140094"/>
    </source>
</evidence>
<dbReference type="GO" id="GO:0000956">
    <property type="term" value="P:nuclear-transcribed mRNA catabolic process"/>
    <property type="evidence" value="ECO:0007669"/>
    <property type="project" value="TreeGrafter"/>
</dbReference>
<feature type="region of interest" description="Disordered" evidence="7">
    <location>
        <begin position="1"/>
        <end position="45"/>
    </location>
</feature>
<sequence length="419" mass="48028">MSGDQQPGLKRQLSRPNAEHHSSNTESKQPRTDRDQLASSQDGAEMRAPVVRFGVHPLSKYSQACPQFSEPRELVSFSYDSNRRACMDNRELKYYYPPRLQPPPSLFSGFEQQVKRDHTRNEHIDGLLSALTHIRQQNGDESVLLRDAQSDFVMYRGMLTRIFVTPYSLRDAWSMNATKVGSTIYIEENVTVENIAGRLGSSEEHQRMMYGGYRFETLCVIDTPPEKLLPEELELNLQARADEIVNTNLEYCSVFRTRLGGHSIVSGAEVDCIERAKPSAFPSRHYRELKTVKLLDSERAQSSFERFKLLKFWAQSFIAGIPTVTVGFRDENGVLRGVQDFKTQDMPRMVKNKPRMWKANVCMNFADQVLQFIKSHVVEDGPETQYRIEYDPESQEIRISPLGQREPFLTAEYLSALAP</sequence>
<comment type="cofactor">
    <cofactor evidence="1 6">
        <name>a divalent metal cation</name>
        <dbReference type="ChEBI" id="CHEBI:60240"/>
    </cofactor>
</comment>
<feature type="domain" description="RAI1-like" evidence="8">
    <location>
        <begin position="70"/>
        <end position="413"/>
    </location>
</feature>
<gene>
    <name evidence="9" type="primary">RAI1</name>
    <name evidence="9" type="ORF">H4R20_000803</name>
</gene>
<evidence type="ECO:0000313" key="9">
    <source>
        <dbReference type="EMBL" id="KAJ2808573.1"/>
    </source>
</evidence>
<dbReference type="GO" id="GO:0003723">
    <property type="term" value="F:RNA binding"/>
    <property type="evidence" value="ECO:0007669"/>
    <property type="project" value="UniProtKB-KW"/>
</dbReference>
<comment type="function">
    <text evidence="6">Decapping enzyme for NAD-capped RNAs: specifically hydrolyzes the nicotinamide adenine dinucleotide (NAD) cap from a subset of RNAs by removing the entire NAD moiety from the 5'-end of an NAD-capped RNA.</text>
</comment>
<protein>
    <recommendedName>
        <fullName evidence="6">Decapping nuclease</fullName>
        <ecNumber evidence="6">3.6.1.-</ecNumber>
    </recommendedName>
</protein>
<keyword evidence="6" id="KW-0547">Nucleotide-binding</keyword>
<proteinExistence type="inferred from homology"/>
<dbReference type="GO" id="GO:0110155">
    <property type="term" value="P:NAD-cap decapping"/>
    <property type="evidence" value="ECO:0007669"/>
    <property type="project" value="TreeGrafter"/>
</dbReference>
<dbReference type="GO" id="GO:0004519">
    <property type="term" value="F:endonuclease activity"/>
    <property type="evidence" value="ECO:0007669"/>
    <property type="project" value="UniProtKB-KW"/>
</dbReference>
<keyword evidence="6" id="KW-0479">Metal-binding</keyword>
<evidence type="ECO:0000256" key="5">
    <source>
        <dbReference type="ARBA" id="ARBA00048124"/>
    </source>
</evidence>
<dbReference type="GO" id="GO:0046872">
    <property type="term" value="F:metal ion binding"/>
    <property type="evidence" value="ECO:0007669"/>
    <property type="project" value="UniProtKB-KW"/>
</dbReference>
<evidence type="ECO:0000256" key="7">
    <source>
        <dbReference type="SAM" id="MobiDB-lite"/>
    </source>
</evidence>
<dbReference type="GO" id="GO:0000166">
    <property type="term" value="F:nucleotide binding"/>
    <property type="evidence" value="ECO:0007669"/>
    <property type="project" value="UniProtKB-KW"/>
</dbReference>
<evidence type="ECO:0000256" key="3">
    <source>
        <dbReference type="ARBA" id="ARBA00044676"/>
    </source>
</evidence>
<dbReference type="GO" id="GO:0034353">
    <property type="term" value="F:mRNA 5'-diphosphatase activity"/>
    <property type="evidence" value="ECO:0007669"/>
    <property type="project" value="TreeGrafter"/>
</dbReference>
<keyword evidence="6" id="KW-0540">Nuclease</keyword>
<accession>A0A9W8I0E5</accession>
<comment type="caution">
    <text evidence="9">The sequence shown here is derived from an EMBL/GenBank/DDBJ whole genome shotgun (WGS) entry which is preliminary data.</text>
</comment>
<keyword evidence="6" id="KW-0378">Hydrolase</keyword>
<dbReference type="InterPro" id="IPR013961">
    <property type="entry name" value="RAI1"/>
</dbReference>
<dbReference type="GO" id="GO:0005634">
    <property type="term" value="C:nucleus"/>
    <property type="evidence" value="ECO:0007669"/>
    <property type="project" value="UniProtKB-SubCell"/>
</dbReference>
<evidence type="ECO:0000256" key="4">
    <source>
        <dbReference type="ARBA" id="ARBA00044692"/>
    </source>
</evidence>
<dbReference type="Proteomes" id="UP001140094">
    <property type="component" value="Unassembled WGS sequence"/>
</dbReference>
<dbReference type="GO" id="GO:0005829">
    <property type="term" value="C:cytosol"/>
    <property type="evidence" value="ECO:0007669"/>
    <property type="project" value="TreeGrafter"/>
</dbReference>
<evidence type="ECO:0000256" key="1">
    <source>
        <dbReference type="ARBA" id="ARBA00001968"/>
    </source>
</evidence>
<evidence type="ECO:0000256" key="2">
    <source>
        <dbReference type="ARBA" id="ARBA00006562"/>
    </source>
</evidence>
<comment type="catalytic activity">
    <reaction evidence="4">
        <text>a 5'-end triphospho-ribonucleoside in mRNA + H2O = a 5'-end phospho-ribonucleoside in mRNA + diphosphate + H(+)</text>
        <dbReference type="Rhea" id="RHEA:78683"/>
        <dbReference type="Rhea" id="RHEA-COMP:15692"/>
        <dbReference type="Rhea" id="RHEA-COMP:17164"/>
        <dbReference type="ChEBI" id="CHEBI:15377"/>
        <dbReference type="ChEBI" id="CHEBI:15378"/>
        <dbReference type="ChEBI" id="CHEBI:33019"/>
        <dbReference type="ChEBI" id="CHEBI:138282"/>
        <dbReference type="ChEBI" id="CHEBI:167618"/>
    </reaction>
    <physiologicalReaction direction="left-to-right" evidence="4">
        <dbReference type="Rhea" id="RHEA:78684"/>
    </physiologicalReaction>
</comment>
<reference evidence="9" key="1">
    <citation type="submission" date="2022-07" db="EMBL/GenBank/DDBJ databases">
        <title>Phylogenomic reconstructions and comparative analyses of Kickxellomycotina fungi.</title>
        <authorList>
            <person name="Reynolds N.K."/>
            <person name="Stajich J.E."/>
            <person name="Barry K."/>
            <person name="Grigoriev I.V."/>
            <person name="Crous P."/>
            <person name="Smith M.E."/>
        </authorList>
    </citation>
    <scope>NUCLEOTIDE SEQUENCE</scope>
    <source>
        <strain evidence="9">NRRL 1565</strain>
    </source>
</reference>
<keyword evidence="6" id="KW-0694">RNA-binding</keyword>
<dbReference type="Pfam" id="PF08652">
    <property type="entry name" value="RAI1"/>
    <property type="match status" value="1"/>
</dbReference>
<comment type="catalytic activity">
    <reaction evidence="5">
        <text>a 5'-end NAD(+)-phospho-ribonucleoside in mRNA + H2O = a 5'-end phospho-ribonucleoside in mRNA + NAD(+) + H(+)</text>
        <dbReference type="Rhea" id="RHEA:60880"/>
        <dbReference type="Rhea" id="RHEA-COMP:15692"/>
        <dbReference type="Rhea" id="RHEA-COMP:15698"/>
        <dbReference type="ChEBI" id="CHEBI:15377"/>
        <dbReference type="ChEBI" id="CHEBI:15378"/>
        <dbReference type="ChEBI" id="CHEBI:57540"/>
        <dbReference type="ChEBI" id="CHEBI:138282"/>
        <dbReference type="ChEBI" id="CHEBI:144029"/>
    </reaction>
    <physiologicalReaction direction="left-to-right" evidence="5">
        <dbReference type="Rhea" id="RHEA:60881"/>
    </physiologicalReaction>
</comment>
<dbReference type="PANTHER" id="PTHR12395:SF9">
    <property type="entry name" value="DECAPPING AND EXORIBONUCLEASE PROTEIN"/>
    <property type="match status" value="1"/>
</dbReference>
<comment type="similarity">
    <text evidence="2 6">Belongs to the DXO/Dom3Z family.</text>
</comment>
<dbReference type="AlphaFoldDB" id="A0A9W8I0E5"/>
<evidence type="ECO:0000259" key="8">
    <source>
        <dbReference type="Pfam" id="PF08652"/>
    </source>
</evidence>
<name>A0A9W8I0E5_9FUNG</name>
<organism evidence="9 10">
    <name type="scientific">Coemansia guatemalensis</name>
    <dbReference type="NCBI Taxonomy" id="2761395"/>
    <lineage>
        <taxon>Eukaryota</taxon>
        <taxon>Fungi</taxon>
        <taxon>Fungi incertae sedis</taxon>
        <taxon>Zoopagomycota</taxon>
        <taxon>Kickxellomycotina</taxon>
        <taxon>Kickxellomycetes</taxon>
        <taxon>Kickxellales</taxon>
        <taxon>Kickxellaceae</taxon>
        <taxon>Coemansia</taxon>
    </lineage>
</organism>
<evidence type="ECO:0000256" key="6">
    <source>
        <dbReference type="RuleBase" id="RU367113"/>
    </source>
</evidence>
<comment type="catalytic activity">
    <reaction evidence="3">
        <text>a 5'-end (N(7)-methyl 5'-triphosphoguanosine)-ribonucleoside-ribonucleotide in mRNA + H2O = a (N(7)-methyl 5'-triphosphoguanosine)-nucleoside + a 5'-end phospho-ribonucleoside in mRNA + H(+)</text>
        <dbReference type="Rhea" id="RHEA:66928"/>
        <dbReference type="Rhea" id="RHEA-COMP:15692"/>
        <dbReference type="Rhea" id="RHEA-COMP:17313"/>
        <dbReference type="ChEBI" id="CHEBI:15377"/>
        <dbReference type="ChEBI" id="CHEBI:15378"/>
        <dbReference type="ChEBI" id="CHEBI:138282"/>
        <dbReference type="ChEBI" id="CHEBI:172876"/>
        <dbReference type="ChEBI" id="CHEBI:172877"/>
    </reaction>
    <physiologicalReaction direction="left-to-right" evidence="3">
        <dbReference type="Rhea" id="RHEA:66929"/>
    </physiologicalReaction>
</comment>
<dbReference type="EC" id="3.6.1.-" evidence="6"/>
<dbReference type="PANTHER" id="PTHR12395">
    <property type="entry name" value="DOM-3 RELATED"/>
    <property type="match status" value="1"/>
</dbReference>